<dbReference type="InterPro" id="IPR053822">
    <property type="entry name" value="SDE2-like_dom"/>
</dbReference>
<keyword evidence="5 9" id="KW-1133">Transmembrane helix</keyword>
<dbReference type="Proteomes" id="UP001158576">
    <property type="component" value="Chromosome XSR"/>
</dbReference>
<keyword evidence="3 9" id="KW-0812">Transmembrane</keyword>
<keyword evidence="4" id="KW-0732">Signal</keyword>
<dbReference type="Pfam" id="PF13297">
    <property type="entry name" value="SDE2_2C"/>
    <property type="match status" value="1"/>
</dbReference>
<dbReference type="Pfam" id="PF05154">
    <property type="entry name" value="TM2"/>
    <property type="match status" value="1"/>
</dbReference>
<comment type="subcellular location">
    <subcellularLocation>
        <location evidence="1">Membrane</location>
        <topology evidence="1">Multi-pass membrane protein</topology>
    </subcellularLocation>
</comment>
<dbReference type="PANTHER" id="PTHR21016:SF4">
    <property type="entry name" value="TM2 DOMAIN-CONTAINING PROTEIN 2"/>
    <property type="match status" value="1"/>
</dbReference>
<sequence>MERNATKTVELVKKSKGDNEKLAALLVFAKSSPEDEGMTEETLTSLVDSVGFAFYERIVKASLVAEKYGEFTQILGSILLQDKRLVKRMEDLKLIRYFNHNITSTEALECLLNIAIYDGRLIDRKMFAKALKKELPFSDDDQNLKLFHQIIRLIGLSDELFAVFEEEEKATFLNILDLLEGVDIEDYKERLFLILIPIIHKMREVAYESTSRREQAMSMLAKLARNIGLPKVSTLIKQEELELLIRMIMIELQHSLVTYKEESANELVDSNFSLHNYFIFLVQYLDIFGDECKDEHQVILSRLTAEMMQRIENDFTSLVAIISSVQSFTQYDLIVKATSKFLATWLECDSRAAKSYGIAENLVLLVRRWHKQGEIVLMEHLLNGLYRATNSDEACKVYFTEQIGLAEFCFELLKKPCSERTLFLCNEIITEYFSYLASEDLKPHRMWIAFPVLLLKFNVCPSLYASSVLKLFVLEEKSFNMEVMKSIISQLSGAFIDGMLQKGYEEKFPIGVQPEVDIRWLRAMKYLVPVIRKHPSVGSYIKSTNWIREIERFLHIMTTYISESGFVRALFPSNVFVTFAGRVLKPDAFLASGIFVNVSARVLGGKGGYGQLLKDFGKDTKLSKNTKSLRDLSGRIIRDIDDIADLKKWIKSNPERLEAKKEDKLRRLNKKLVEPKHQMDNSYHFEQKELIEERQSSAFADLKRKNEKEKLREVPTKKKKWYELDEDEESKEEKRPIKDVKDVLSPSKLRVKQLKERMDKESIKLFGKSSTELDKDPAVVLQNGSVRVATNQVKLDEEAPIWDPRFDESQDPVILKELAIAHRNEIHRREQEKIKVESETTDNKKSICSFEDIDLEKVESIDALLNYSLDHLKFALSTRKLKCGGNLQERAKRLFSVKENLTEFNLVNGITDANSNCDPNSPLIPCAFLPDELVECKLKIVNRDTREAIGETLGLNESETAMEALPEYCLESNYMNSSFGSQNYQDVKRVWSECQPIDDKIKCCGPRLFYRKLPCLKYTHDEDGNCRYNFPTAVILSLFLGIGGADRFYMGLTPTAVGKLFTLGGLGIWWIIDLILILNGGVMPAEDSSWCLNY</sequence>
<organism evidence="13 14">
    <name type="scientific">Oikopleura dioica</name>
    <name type="common">Tunicate</name>
    <dbReference type="NCBI Taxonomy" id="34765"/>
    <lineage>
        <taxon>Eukaryota</taxon>
        <taxon>Metazoa</taxon>
        <taxon>Chordata</taxon>
        <taxon>Tunicata</taxon>
        <taxon>Appendicularia</taxon>
        <taxon>Copelata</taxon>
        <taxon>Oikopleuridae</taxon>
        <taxon>Oikopleura</taxon>
    </lineage>
</organism>
<evidence type="ECO:0000256" key="7">
    <source>
        <dbReference type="ARBA" id="ARBA00023180"/>
    </source>
</evidence>
<evidence type="ECO:0000256" key="4">
    <source>
        <dbReference type="ARBA" id="ARBA00022729"/>
    </source>
</evidence>
<name>A0ABN7SIG0_OIKDI</name>
<dbReference type="InterPro" id="IPR050932">
    <property type="entry name" value="TM2D1-3-like"/>
</dbReference>
<feature type="domain" description="SDE2/SF3A3 SAP" evidence="11">
    <location>
        <begin position="836"/>
        <end position="900"/>
    </location>
</feature>
<feature type="transmembrane region" description="Helical" evidence="9">
    <location>
        <begin position="1060"/>
        <end position="1078"/>
    </location>
</feature>
<protein>
    <recommendedName>
        <fullName evidence="8">TM2 domain-containing protein 2</fullName>
    </recommendedName>
</protein>
<accession>A0ABN7SIG0</accession>
<comment type="similarity">
    <text evidence="2">Belongs to the TM2 family.</text>
</comment>
<evidence type="ECO:0000256" key="6">
    <source>
        <dbReference type="ARBA" id="ARBA00023136"/>
    </source>
</evidence>
<dbReference type="PANTHER" id="PTHR21016">
    <property type="entry name" value="BETA-AMYLOID BINDING PROTEIN-RELATED"/>
    <property type="match status" value="1"/>
</dbReference>
<dbReference type="Pfam" id="PF22782">
    <property type="entry name" value="SDE2"/>
    <property type="match status" value="1"/>
</dbReference>
<dbReference type="InterPro" id="IPR007829">
    <property type="entry name" value="TM2"/>
</dbReference>
<evidence type="ECO:0000256" key="9">
    <source>
        <dbReference type="SAM" id="Phobius"/>
    </source>
</evidence>
<evidence type="ECO:0000259" key="12">
    <source>
        <dbReference type="Pfam" id="PF22782"/>
    </source>
</evidence>
<evidence type="ECO:0000259" key="11">
    <source>
        <dbReference type="Pfam" id="PF13297"/>
    </source>
</evidence>
<evidence type="ECO:0000256" key="2">
    <source>
        <dbReference type="ARBA" id="ARBA00008284"/>
    </source>
</evidence>
<dbReference type="EMBL" id="OU015569">
    <property type="protein sequence ID" value="CAG5098356.1"/>
    <property type="molecule type" value="Genomic_DNA"/>
</dbReference>
<feature type="domain" description="TM2" evidence="10">
    <location>
        <begin position="1028"/>
        <end position="1075"/>
    </location>
</feature>
<reference evidence="13 14" key="1">
    <citation type="submission" date="2021-04" db="EMBL/GenBank/DDBJ databases">
        <authorList>
            <person name="Bliznina A."/>
        </authorList>
    </citation>
    <scope>NUCLEOTIDE SEQUENCE [LARGE SCALE GENOMIC DNA]</scope>
</reference>
<evidence type="ECO:0000259" key="10">
    <source>
        <dbReference type="Pfam" id="PF05154"/>
    </source>
</evidence>
<evidence type="ECO:0000256" key="5">
    <source>
        <dbReference type="ARBA" id="ARBA00022989"/>
    </source>
</evidence>
<feature type="domain" description="SDE2-like" evidence="12">
    <location>
        <begin position="604"/>
        <end position="699"/>
    </location>
</feature>
<evidence type="ECO:0000313" key="13">
    <source>
        <dbReference type="EMBL" id="CAG5098356.1"/>
    </source>
</evidence>
<keyword evidence="7" id="KW-0325">Glycoprotein</keyword>
<proteinExistence type="inferred from homology"/>
<evidence type="ECO:0000313" key="14">
    <source>
        <dbReference type="Proteomes" id="UP001158576"/>
    </source>
</evidence>
<evidence type="ECO:0000256" key="8">
    <source>
        <dbReference type="ARBA" id="ARBA00040896"/>
    </source>
</evidence>
<keyword evidence="6 9" id="KW-0472">Membrane</keyword>
<evidence type="ECO:0000256" key="3">
    <source>
        <dbReference type="ARBA" id="ARBA00022692"/>
    </source>
</evidence>
<evidence type="ECO:0000256" key="1">
    <source>
        <dbReference type="ARBA" id="ARBA00004141"/>
    </source>
</evidence>
<dbReference type="InterPro" id="IPR025086">
    <property type="entry name" value="SDE2/SF3A3_SAP"/>
</dbReference>
<gene>
    <name evidence="13" type="ORF">OKIOD_LOCUS7153</name>
</gene>
<keyword evidence="14" id="KW-1185">Reference proteome</keyword>